<dbReference type="OrthoDB" id="4363983at2759"/>
<dbReference type="Proteomes" id="UP000037696">
    <property type="component" value="Unassembled WGS sequence"/>
</dbReference>
<reference evidence="2 3" key="1">
    <citation type="submission" date="2015-08" db="EMBL/GenBank/DDBJ databases">
        <title>Genome sequencing of Penicillium nordicum.</title>
        <authorList>
            <person name="Nguyen H.D."/>
            <person name="Seifert K.A."/>
        </authorList>
    </citation>
    <scope>NUCLEOTIDE SEQUENCE [LARGE SCALE GENOMIC DNA]</scope>
    <source>
        <strain evidence="2 3">DAOMC 185683</strain>
    </source>
</reference>
<dbReference type="EMBL" id="LHQQ01000003">
    <property type="protein sequence ID" value="KOS48607.1"/>
    <property type="molecule type" value="Genomic_DNA"/>
</dbReference>
<gene>
    <name evidence="2" type="ORF">ACN38_g331</name>
</gene>
<accession>A0A0M8PDC0</accession>
<sequence>MGGKSKNQSHGPKKRAKIRRRNTEQKQRKKKEKERKKKKKKSQNEKNECNNTRLGAWRSPDSLRYQSGASLYYAGFHFFIRAPSGLGFSPWGYLQHIFLVKMSSATSDIHF</sequence>
<feature type="compositionally biased region" description="Basic residues" evidence="1">
    <location>
        <begin position="11"/>
        <end position="20"/>
    </location>
</feature>
<proteinExistence type="predicted"/>
<name>A0A0M8PDC0_9EURO</name>
<organism evidence="2 3">
    <name type="scientific">Penicillium nordicum</name>
    <dbReference type="NCBI Taxonomy" id="229535"/>
    <lineage>
        <taxon>Eukaryota</taxon>
        <taxon>Fungi</taxon>
        <taxon>Dikarya</taxon>
        <taxon>Ascomycota</taxon>
        <taxon>Pezizomycotina</taxon>
        <taxon>Eurotiomycetes</taxon>
        <taxon>Eurotiomycetidae</taxon>
        <taxon>Eurotiales</taxon>
        <taxon>Aspergillaceae</taxon>
        <taxon>Penicillium</taxon>
    </lineage>
</organism>
<protein>
    <submittedName>
        <fullName evidence="2">Uncharacterized protein</fullName>
    </submittedName>
</protein>
<evidence type="ECO:0000313" key="2">
    <source>
        <dbReference type="EMBL" id="KOS48607.1"/>
    </source>
</evidence>
<evidence type="ECO:0000256" key="1">
    <source>
        <dbReference type="SAM" id="MobiDB-lite"/>
    </source>
</evidence>
<evidence type="ECO:0000313" key="3">
    <source>
        <dbReference type="Proteomes" id="UP000037696"/>
    </source>
</evidence>
<comment type="caution">
    <text evidence="2">The sequence shown here is derived from an EMBL/GenBank/DDBJ whole genome shotgun (WGS) entry which is preliminary data.</text>
</comment>
<keyword evidence="3" id="KW-1185">Reference proteome</keyword>
<feature type="compositionally biased region" description="Polar residues" evidence="1">
    <location>
        <begin position="1"/>
        <end position="10"/>
    </location>
</feature>
<feature type="compositionally biased region" description="Basic residues" evidence="1">
    <location>
        <begin position="27"/>
        <end position="41"/>
    </location>
</feature>
<feature type="region of interest" description="Disordered" evidence="1">
    <location>
        <begin position="1"/>
        <end position="56"/>
    </location>
</feature>
<dbReference type="AlphaFoldDB" id="A0A0M8PDC0"/>